<protein>
    <submittedName>
        <fullName evidence="5">Putative acylesterase/phospholipase RssA</fullName>
    </submittedName>
</protein>
<feature type="short sequence motif" description="GXSXG" evidence="2">
    <location>
        <begin position="54"/>
        <end position="58"/>
    </location>
</feature>
<evidence type="ECO:0000313" key="5">
    <source>
        <dbReference type="EMBL" id="MBB5712528.1"/>
    </source>
</evidence>
<feature type="domain" description="PNPLA" evidence="4">
    <location>
        <begin position="24"/>
        <end position="367"/>
    </location>
</feature>
<keyword evidence="3" id="KW-1133">Transmembrane helix</keyword>
<keyword evidence="1 2" id="KW-0443">Lipid metabolism</keyword>
<keyword evidence="2" id="KW-0378">Hydrolase</keyword>
<feature type="transmembrane region" description="Helical" evidence="3">
    <location>
        <begin position="154"/>
        <end position="174"/>
    </location>
</feature>
<dbReference type="GO" id="GO:0016787">
    <property type="term" value="F:hydrolase activity"/>
    <property type="evidence" value="ECO:0007669"/>
    <property type="project" value="UniProtKB-UniRule"/>
</dbReference>
<organism evidence="5 6">
    <name type="scientific">Sphingomonas xinjiangensis</name>
    <dbReference type="NCBI Taxonomy" id="643568"/>
    <lineage>
        <taxon>Bacteria</taxon>
        <taxon>Pseudomonadati</taxon>
        <taxon>Pseudomonadota</taxon>
        <taxon>Alphaproteobacteria</taxon>
        <taxon>Sphingomonadales</taxon>
        <taxon>Sphingomonadaceae</taxon>
        <taxon>Sphingomonas</taxon>
    </lineage>
</organism>
<accession>A0A840YS73</accession>
<dbReference type="PROSITE" id="PS51635">
    <property type="entry name" value="PNPLA"/>
    <property type="match status" value="1"/>
</dbReference>
<sequence>METEQPLPSYTAELFANPPEECDIVLKGGVTSGLVYPYAVLELATRYRFRSIGGTSAGAIAAALAAAAEYARTHRDDPSGFVRLQKHCDKLPQMLPNLFQARRRYRPLFAFLMRAQRGGGMLSLLLTIPAIAPLAAGAGALVGGLLLWLLNGGIAGTVLGALVGCIASIAFRLIRLVRHELPGSDFGLCPGLDQPGGQGPALTRWLHEALQDVAFGPDAPSTPALSFGDLRGTAADRQIDLRVVTTNLGMGRPHTLPVLGITAAYSEEEWRDLFPSAVCDQMAASATDVAHMPGLLAFPSPDQLPVIVAARMSLAFPLLFSAVPVHVRDFAGAELRRATGAQPVIENRRILFADGGISSNFPIHLFDALLPERPTFALSLDDLPGDDALGPERVFIPSTARHGFGLPSGEVHSVSAFLGAALIAAKDWQDQLLSTMPGQRERIARVLLGPGEGGFNLTMSPELARSLMQRGLEVGRRFAGGELNFDEHRWRRSLVAYEQLERTVAEFHRTWMHGFGAWLASYLTQVDSYKRLSRAERHEIHKRLDAVAALHQNFEPPIADQTGKLPRPTGVLRVNPRY</sequence>
<proteinExistence type="predicted"/>
<feature type="transmembrane region" description="Helical" evidence="3">
    <location>
        <begin position="122"/>
        <end position="148"/>
    </location>
</feature>
<evidence type="ECO:0000259" key="4">
    <source>
        <dbReference type="PROSITE" id="PS51635"/>
    </source>
</evidence>
<evidence type="ECO:0000256" key="3">
    <source>
        <dbReference type="SAM" id="Phobius"/>
    </source>
</evidence>
<evidence type="ECO:0000313" key="6">
    <source>
        <dbReference type="Proteomes" id="UP000527143"/>
    </source>
</evidence>
<dbReference type="SUPFAM" id="SSF52151">
    <property type="entry name" value="FabD/lysophospholipase-like"/>
    <property type="match status" value="1"/>
</dbReference>
<keyword evidence="6" id="KW-1185">Reference proteome</keyword>
<name>A0A840YS73_9SPHN</name>
<dbReference type="EMBL" id="JACIJF010000019">
    <property type="protein sequence ID" value="MBB5712528.1"/>
    <property type="molecule type" value="Genomic_DNA"/>
</dbReference>
<dbReference type="AlphaFoldDB" id="A0A840YS73"/>
<dbReference type="RefSeq" id="WP_221239568.1">
    <property type="nucleotide sequence ID" value="NZ_JACIJF010000019.1"/>
</dbReference>
<feature type="active site" description="Proton acceptor" evidence="2">
    <location>
        <position position="354"/>
    </location>
</feature>
<keyword evidence="3" id="KW-0812">Transmembrane</keyword>
<dbReference type="Gene3D" id="3.40.1090.10">
    <property type="entry name" value="Cytosolic phospholipase A2 catalytic domain"/>
    <property type="match status" value="2"/>
</dbReference>
<feature type="active site" description="Nucleophile" evidence="2">
    <location>
        <position position="56"/>
    </location>
</feature>
<dbReference type="Proteomes" id="UP000527143">
    <property type="component" value="Unassembled WGS sequence"/>
</dbReference>
<keyword evidence="2" id="KW-0442">Lipid degradation</keyword>
<evidence type="ECO:0000256" key="1">
    <source>
        <dbReference type="ARBA" id="ARBA00023098"/>
    </source>
</evidence>
<dbReference type="Pfam" id="PF01734">
    <property type="entry name" value="Patatin"/>
    <property type="match status" value="1"/>
</dbReference>
<evidence type="ECO:0000256" key="2">
    <source>
        <dbReference type="PROSITE-ProRule" id="PRU01161"/>
    </source>
</evidence>
<feature type="short sequence motif" description="DGA/G" evidence="2">
    <location>
        <begin position="354"/>
        <end position="356"/>
    </location>
</feature>
<dbReference type="InterPro" id="IPR002641">
    <property type="entry name" value="PNPLA_dom"/>
</dbReference>
<dbReference type="GO" id="GO:0016042">
    <property type="term" value="P:lipid catabolic process"/>
    <property type="evidence" value="ECO:0007669"/>
    <property type="project" value="UniProtKB-UniRule"/>
</dbReference>
<reference evidence="5 6" key="1">
    <citation type="submission" date="2020-08" db="EMBL/GenBank/DDBJ databases">
        <title>Genomic Encyclopedia of Type Strains, Phase IV (KMG-IV): sequencing the most valuable type-strain genomes for metagenomic binning, comparative biology and taxonomic classification.</title>
        <authorList>
            <person name="Goeker M."/>
        </authorList>
    </citation>
    <scope>NUCLEOTIDE SEQUENCE [LARGE SCALE GENOMIC DNA]</scope>
    <source>
        <strain evidence="5 6">DSM 26736</strain>
    </source>
</reference>
<dbReference type="InterPro" id="IPR016035">
    <property type="entry name" value="Acyl_Trfase/lysoPLipase"/>
</dbReference>
<comment type="caution">
    <text evidence="2">Lacks conserved residue(s) required for the propagation of feature annotation.</text>
</comment>
<comment type="caution">
    <text evidence="5">The sequence shown here is derived from an EMBL/GenBank/DDBJ whole genome shotgun (WGS) entry which is preliminary data.</text>
</comment>
<keyword evidence="3" id="KW-0472">Membrane</keyword>
<gene>
    <name evidence="5" type="ORF">FHT02_003788</name>
</gene>